<proteinExistence type="predicted"/>
<organism evidence="1 2">
    <name type="scientific">Arachis hypogaea</name>
    <name type="common">Peanut</name>
    <dbReference type="NCBI Taxonomy" id="3818"/>
    <lineage>
        <taxon>Eukaryota</taxon>
        <taxon>Viridiplantae</taxon>
        <taxon>Streptophyta</taxon>
        <taxon>Embryophyta</taxon>
        <taxon>Tracheophyta</taxon>
        <taxon>Spermatophyta</taxon>
        <taxon>Magnoliopsida</taxon>
        <taxon>eudicotyledons</taxon>
        <taxon>Gunneridae</taxon>
        <taxon>Pentapetalae</taxon>
        <taxon>rosids</taxon>
        <taxon>fabids</taxon>
        <taxon>Fabales</taxon>
        <taxon>Fabaceae</taxon>
        <taxon>Papilionoideae</taxon>
        <taxon>50 kb inversion clade</taxon>
        <taxon>dalbergioids sensu lato</taxon>
        <taxon>Dalbergieae</taxon>
        <taxon>Pterocarpus clade</taxon>
        <taxon>Arachis</taxon>
    </lineage>
</organism>
<protein>
    <submittedName>
        <fullName evidence="1">Uncharacterized protein</fullName>
    </submittedName>
</protein>
<evidence type="ECO:0000313" key="2">
    <source>
        <dbReference type="Proteomes" id="UP000289738"/>
    </source>
</evidence>
<gene>
    <name evidence="1" type="ORF">Ahy_B04g072536</name>
</gene>
<accession>A0A444ZN80</accession>
<reference evidence="1 2" key="1">
    <citation type="submission" date="2019-01" db="EMBL/GenBank/DDBJ databases">
        <title>Sequencing of cultivated peanut Arachis hypogaea provides insights into genome evolution and oil improvement.</title>
        <authorList>
            <person name="Chen X."/>
        </authorList>
    </citation>
    <scope>NUCLEOTIDE SEQUENCE [LARGE SCALE GENOMIC DNA]</scope>
    <source>
        <strain evidence="2">cv. Fuhuasheng</strain>
        <tissue evidence="1">Leaves</tissue>
    </source>
</reference>
<dbReference type="Proteomes" id="UP000289738">
    <property type="component" value="Chromosome B04"/>
</dbReference>
<keyword evidence="2" id="KW-1185">Reference proteome</keyword>
<dbReference type="EMBL" id="SDMP01000014">
    <property type="protein sequence ID" value="RYR15647.1"/>
    <property type="molecule type" value="Genomic_DNA"/>
</dbReference>
<dbReference type="AlphaFoldDB" id="A0A444ZN80"/>
<comment type="caution">
    <text evidence="1">The sequence shown here is derived from an EMBL/GenBank/DDBJ whole genome shotgun (WGS) entry which is preliminary data.</text>
</comment>
<sequence length="133" mass="15058">MYVQWKTNEGFRHRRLTNRANRASAKSSKYTGGLATFMKTKARLLKSLDRDATLAETFKYTHALKENKENKERFSDQREEDASGIAALVVDSDAVWHEIALAPYKNRVYGLGSFFISSLHTSMLRSSFASATS</sequence>
<name>A0A444ZN80_ARAHY</name>
<evidence type="ECO:0000313" key="1">
    <source>
        <dbReference type="EMBL" id="RYR15647.1"/>
    </source>
</evidence>